<proteinExistence type="predicted"/>
<dbReference type="AlphaFoldDB" id="A0A8D8RMJ1"/>
<keyword evidence="1" id="KW-0472">Membrane</keyword>
<organism evidence="2">
    <name type="scientific">Cacopsylla melanoneura</name>
    <dbReference type="NCBI Taxonomy" id="428564"/>
    <lineage>
        <taxon>Eukaryota</taxon>
        <taxon>Metazoa</taxon>
        <taxon>Ecdysozoa</taxon>
        <taxon>Arthropoda</taxon>
        <taxon>Hexapoda</taxon>
        <taxon>Insecta</taxon>
        <taxon>Pterygota</taxon>
        <taxon>Neoptera</taxon>
        <taxon>Paraneoptera</taxon>
        <taxon>Hemiptera</taxon>
        <taxon>Sternorrhyncha</taxon>
        <taxon>Psylloidea</taxon>
        <taxon>Psyllidae</taxon>
        <taxon>Psyllinae</taxon>
        <taxon>Cacopsylla</taxon>
    </lineage>
</organism>
<keyword evidence="1" id="KW-0812">Transmembrane</keyword>
<evidence type="ECO:0000256" key="1">
    <source>
        <dbReference type="SAM" id="Phobius"/>
    </source>
</evidence>
<name>A0A8D8RMJ1_9HEMI</name>
<keyword evidence="1" id="KW-1133">Transmembrane helix</keyword>
<reference evidence="2" key="1">
    <citation type="submission" date="2021-05" db="EMBL/GenBank/DDBJ databases">
        <authorList>
            <person name="Alioto T."/>
            <person name="Alioto T."/>
            <person name="Gomez Garrido J."/>
        </authorList>
    </citation>
    <scope>NUCLEOTIDE SEQUENCE</scope>
</reference>
<feature type="transmembrane region" description="Helical" evidence="1">
    <location>
        <begin position="12"/>
        <end position="34"/>
    </location>
</feature>
<evidence type="ECO:0000313" key="2">
    <source>
        <dbReference type="EMBL" id="CAG6651539.1"/>
    </source>
</evidence>
<accession>A0A8D8RMJ1</accession>
<protein>
    <submittedName>
        <fullName evidence="2">Uncharacterized protein</fullName>
    </submittedName>
</protein>
<dbReference type="EMBL" id="HBUF01168131">
    <property type="protein sequence ID" value="CAG6651539.1"/>
    <property type="molecule type" value="Transcribed_RNA"/>
</dbReference>
<sequence>MRVEFNGIHQVVVICVDMMSMLVLVTVATGGAVLDNNARIVKLMLVSSHFQQTVGHVLLQFEFGQRSRDEVYHSHHIGRVKVHRILLGPIATDTTPHLIRVVHQIATHVQQEVFAQKINLRNL</sequence>